<comment type="caution">
    <text evidence="3">The sequence shown here is derived from an EMBL/GenBank/DDBJ whole genome shotgun (WGS) entry which is preliminary data.</text>
</comment>
<comment type="similarity">
    <text evidence="1">Belongs to the AHA1 family.</text>
</comment>
<dbReference type="InterPro" id="IPR013538">
    <property type="entry name" value="ASHA1/2-like_C"/>
</dbReference>
<feature type="domain" description="Activator of Hsp90 ATPase homologue 1/2-like C-terminal" evidence="2">
    <location>
        <begin position="11"/>
        <end position="127"/>
    </location>
</feature>
<proteinExistence type="inferred from homology"/>
<dbReference type="EMBL" id="JADBGI010000005">
    <property type="protein sequence ID" value="MBE2998533.1"/>
    <property type="molecule type" value="Genomic_DNA"/>
</dbReference>
<gene>
    <name evidence="3" type="ORF">IDM40_07430</name>
</gene>
<dbReference type="Gene3D" id="3.30.530.20">
    <property type="match status" value="2"/>
</dbReference>
<evidence type="ECO:0000259" key="2">
    <source>
        <dbReference type="Pfam" id="PF08327"/>
    </source>
</evidence>
<dbReference type="InterPro" id="IPR023393">
    <property type="entry name" value="START-like_dom_sf"/>
</dbReference>
<dbReference type="Pfam" id="PF08327">
    <property type="entry name" value="AHSA1"/>
    <property type="match status" value="2"/>
</dbReference>
<protein>
    <submittedName>
        <fullName evidence="3">SRPBCC domain-containing protein</fullName>
    </submittedName>
</protein>
<dbReference type="RefSeq" id="WP_193121174.1">
    <property type="nucleotide sequence ID" value="NZ_JADBGI010000005.1"/>
</dbReference>
<dbReference type="Proteomes" id="UP000806528">
    <property type="component" value="Unassembled WGS sequence"/>
</dbReference>
<name>A0ABR9P3W5_9ACTN</name>
<evidence type="ECO:0000256" key="1">
    <source>
        <dbReference type="ARBA" id="ARBA00006817"/>
    </source>
</evidence>
<sequence length="267" mass="29510">MDNVERHVDIDAPPERVWELLTRPGWFVNDGEIVAHEVEDLGEGAYLVTDPVHGSFRIEEVRLEPHTRAVFRWHRGTGPDDPATQVEFRLAERPGGVRLTVVESGLEALGVDRRLRQGQEQGWTEELEVARAHTDPARVRRAVHVPAGPDRAWDVVADLASWYAFGGAAYTLIEDAPMRLEWAEHGIFLGRVERVAAPSELAFRLAQEPDTEPGADAPLVRVTVRASGTGSLVTVEHTGLASEDEAAMERLGWEGGLTTLAERLRGQ</sequence>
<reference evidence="3 4" key="1">
    <citation type="submission" date="2020-09" db="EMBL/GenBank/DDBJ databases">
        <title>Diversity and distribution of actinomycetes associated with coral in the coast of Hainan.</title>
        <authorList>
            <person name="Li F."/>
        </authorList>
    </citation>
    <scope>NUCLEOTIDE SEQUENCE [LARGE SCALE GENOMIC DNA]</scope>
    <source>
        <strain evidence="3 4">HNM0947</strain>
    </source>
</reference>
<accession>A0ABR9P3W5</accession>
<evidence type="ECO:0000313" key="3">
    <source>
        <dbReference type="EMBL" id="MBE2998533.1"/>
    </source>
</evidence>
<feature type="domain" description="Activator of Hsp90 ATPase homologue 1/2-like C-terminal" evidence="2">
    <location>
        <begin position="159"/>
        <end position="264"/>
    </location>
</feature>
<organism evidence="3 4">
    <name type="scientific">Nocardiopsis coralli</name>
    <dbReference type="NCBI Taxonomy" id="2772213"/>
    <lineage>
        <taxon>Bacteria</taxon>
        <taxon>Bacillati</taxon>
        <taxon>Actinomycetota</taxon>
        <taxon>Actinomycetes</taxon>
        <taxon>Streptosporangiales</taxon>
        <taxon>Nocardiopsidaceae</taxon>
        <taxon>Nocardiopsis</taxon>
    </lineage>
</organism>
<evidence type="ECO:0000313" key="4">
    <source>
        <dbReference type="Proteomes" id="UP000806528"/>
    </source>
</evidence>
<dbReference type="SUPFAM" id="SSF55961">
    <property type="entry name" value="Bet v1-like"/>
    <property type="match status" value="2"/>
</dbReference>
<keyword evidence="4" id="KW-1185">Reference proteome</keyword>